<protein>
    <submittedName>
        <fullName evidence="1">Uncharacterized protein</fullName>
    </submittedName>
</protein>
<dbReference type="AlphaFoldDB" id="A0ABD3WSG5"/>
<evidence type="ECO:0000313" key="1">
    <source>
        <dbReference type="EMBL" id="KAL3875692.1"/>
    </source>
</evidence>
<comment type="caution">
    <text evidence="1">The sequence shown here is derived from an EMBL/GenBank/DDBJ whole genome shotgun (WGS) entry which is preliminary data.</text>
</comment>
<organism evidence="1 2">
    <name type="scientific">Sinanodonta woodiana</name>
    <name type="common">Chinese pond mussel</name>
    <name type="synonym">Anodonta woodiana</name>
    <dbReference type="NCBI Taxonomy" id="1069815"/>
    <lineage>
        <taxon>Eukaryota</taxon>
        <taxon>Metazoa</taxon>
        <taxon>Spiralia</taxon>
        <taxon>Lophotrochozoa</taxon>
        <taxon>Mollusca</taxon>
        <taxon>Bivalvia</taxon>
        <taxon>Autobranchia</taxon>
        <taxon>Heteroconchia</taxon>
        <taxon>Palaeoheterodonta</taxon>
        <taxon>Unionida</taxon>
        <taxon>Unionoidea</taxon>
        <taxon>Unionidae</taxon>
        <taxon>Unioninae</taxon>
        <taxon>Sinanodonta</taxon>
    </lineage>
</organism>
<feature type="non-terminal residue" evidence="1">
    <location>
        <position position="1"/>
    </location>
</feature>
<keyword evidence="2" id="KW-1185">Reference proteome</keyword>
<accession>A0ABD3WSG5</accession>
<evidence type="ECO:0000313" key="2">
    <source>
        <dbReference type="Proteomes" id="UP001634394"/>
    </source>
</evidence>
<dbReference type="EMBL" id="JBJQND010000005">
    <property type="protein sequence ID" value="KAL3875692.1"/>
    <property type="molecule type" value="Genomic_DNA"/>
</dbReference>
<sequence>SRLSDKSLNTLVFYPDTKNETSLTSGSCVTPTREMRQRSHLALVLPRHEK</sequence>
<dbReference type="Proteomes" id="UP001634394">
    <property type="component" value="Unassembled WGS sequence"/>
</dbReference>
<gene>
    <name evidence="1" type="ORF">ACJMK2_033620</name>
</gene>
<proteinExistence type="predicted"/>
<name>A0ABD3WSG5_SINWO</name>
<reference evidence="1 2" key="1">
    <citation type="submission" date="2024-11" db="EMBL/GenBank/DDBJ databases">
        <title>Chromosome-level genome assembly of the freshwater bivalve Anodonta woodiana.</title>
        <authorList>
            <person name="Chen X."/>
        </authorList>
    </citation>
    <scope>NUCLEOTIDE SEQUENCE [LARGE SCALE GENOMIC DNA]</scope>
    <source>
        <strain evidence="1">MN2024</strain>
        <tissue evidence="1">Gills</tissue>
    </source>
</reference>